<name>A0A8H3CBG8_9AGAM</name>
<dbReference type="CDD" id="cd02440">
    <property type="entry name" value="AdoMet_MTases"/>
    <property type="match status" value="1"/>
</dbReference>
<evidence type="ECO:0000259" key="1">
    <source>
        <dbReference type="Pfam" id="PF08241"/>
    </source>
</evidence>
<dbReference type="PANTHER" id="PTHR43861:SF1">
    <property type="entry name" value="TRANS-ACONITATE 2-METHYLTRANSFERASE"/>
    <property type="match status" value="1"/>
</dbReference>
<dbReference type="Gene3D" id="3.40.50.150">
    <property type="entry name" value="Vaccinia Virus protein VP39"/>
    <property type="match status" value="1"/>
</dbReference>
<feature type="domain" description="Methyltransferase type 11" evidence="1">
    <location>
        <begin position="49"/>
        <end position="148"/>
    </location>
</feature>
<dbReference type="InterPro" id="IPR013216">
    <property type="entry name" value="Methyltransf_11"/>
</dbReference>
<dbReference type="EMBL" id="CAJMWX010001227">
    <property type="protein sequence ID" value="CAE6475891.1"/>
    <property type="molecule type" value="Genomic_DNA"/>
</dbReference>
<evidence type="ECO:0000313" key="4">
    <source>
        <dbReference type="Proteomes" id="UP000663861"/>
    </source>
</evidence>
<dbReference type="InterPro" id="IPR032675">
    <property type="entry name" value="LRR_dom_sf"/>
</dbReference>
<dbReference type="Gene3D" id="3.80.10.10">
    <property type="entry name" value="Ribonuclease Inhibitor"/>
    <property type="match status" value="1"/>
</dbReference>
<dbReference type="EMBL" id="CAJMWY010001943">
    <property type="protein sequence ID" value="CAE6478701.1"/>
    <property type="molecule type" value="Genomic_DNA"/>
</dbReference>
<comment type="caution">
    <text evidence="3">The sequence shown here is derived from an EMBL/GenBank/DDBJ whole genome shotgun (WGS) entry which is preliminary data.</text>
</comment>
<gene>
    <name evidence="2" type="ORF">RDB_LOCUS116073</name>
    <name evidence="3" type="ORF">RDB_LOCUS95075</name>
</gene>
<reference evidence="3" key="1">
    <citation type="submission" date="2021-01" db="EMBL/GenBank/DDBJ databases">
        <authorList>
            <person name="Kaushik A."/>
        </authorList>
    </citation>
    <scope>NUCLEOTIDE SEQUENCE</scope>
    <source>
        <strain evidence="2">AG4-R118</strain>
        <strain evidence="3">AG4-RS23</strain>
    </source>
</reference>
<protein>
    <recommendedName>
        <fullName evidence="1">Methyltransferase type 11 domain-containing protein</fullName>
    </recommendedName>
</protein>
<accession>A0A8H3CBG8</accession>
<dbReference type="Proteomes" id="UP000663861">
    <property type="component" value="Unassembled WGS sequence"/>
</dbReference>
<dbReference type="GO" id="GO:0008757">
    <property type="term" value="F:S-adenosylmethionine-dependent methyltransferase activity"/>
    <property type="evidence" value="ECO:0007669"/>
    <property type="project" value="InterPro"/>
</dbReference>
<evidence type="ECO:0000313" key="2">
    <source>
        <dbReference type="EMBL" id="CAE6475891.1"/>
    </source>
</evidence>
<dbReference type="SUPFAM" id="SSF53335">
    <property type="entry name" value="S-adenosyl-L-methionine-dependent methyltransferases"/>
    <property type="match status" value="1"/>
</dbReference>
<dbReference type="Proteomes" id="UP000663888">
    <property type="component" value="Unassembled WGS sequence"/>
</dbReference>
<dbReference type="InterPro" id="IPR029063">
    <property type="entry name" value="SAM-dependent_MTases_sf"/>
</dbReference>
<dbReference type="PANTHER" id="PTHR43861">
    <property type="entry name" value="TRANS-ACONITATE 2-METHYLTRANSFERASE-RELATED"/>
    <property type="match status" value="1"/>
</dbReference>
<dbReference type="SUPFAM" id="SSF52047">
    <property type="entry name" value="RNI-like"/>
    <property type="match status" value="1"/>
</dbReference>
<organism evidence="3 4">
    <name type="scientific">Rhizoctonia solani</name>
    <dbReference type="NCBI Taxonomy" id="456999"/>
    <lineage>
        <taxon>Eukaryota</taxon>
        <taxon>Fungi</taxon>
        <taxon>Dikarya</taxon>
        <taxon>Basidiomycota</taxon>
        <taxon>Agaricomycotina</taxon>
        <taxon>Agaricomycetes</taxon>
        <taxon>Cantharellales</taxon>
        <taxon>Ceratobasidiaceae</taxon>
        <taxon>Rhizoctonia</taxon>
    </lineage>
</organism>
<dbReference type="Pfam" id="PF08241">
    <property type="entry name" value="Methyltransf_11"/>
    <property type="match status" value="1"/>
</dbReference>
<evidence type="ECO:0000313" key="3">
    <source>
        <dbReference type="EMBL" id="CAE6478701.1"/>
    </source>
</evidence>
<sequence length="855" mass="97429">MAMIVEPLHELKDSWSASLYNQHLSFVYADVHTKPVLELLAPQKAERILDMGCGSGEITVQLQNFVGQNGVVVGVDMSANMLEKAKENGLRELFLGDIQNLSFPSDYKYLTGTFDAVFSNATLHWCKKDPGAPVRAAKQALRPGGRFVGEFCGNSCAQEIRSMIYQALKDRGLDPLALDPWYLPGPDEYKGVLEAEGLKVEHISLNHRAFEFPGSLLGFIRTLYRTSFFGGMSDAEADSVMNEVCTLLPFDFHYKAVIITSRHLDETGMAMHPALQVPEIVRMICLRGTRRDIVHLAITCQDLFRLAIPVAWEKIKGVVHLIKLIRNVVVDREKDILEDFMITTIEFSGPSKEENLDRWYMYAPFVRQLEIFQDDSPYFYMPTFPALLSYARKTVLLPNLTKLVLNAREPQVLNYLFWVHVLGSPSLRDLQASYKSSTMPIISNERESTVMQAITEHCPNLTTLGFFSYPSSRLIENEYDKAFMRYPHPIRNFLLKATSLTNLIGSLSFLLPESLDTLSRLPNLERLEIHYPPKSTREDVDGLGRGTLPPTAFPRLKKLVLCNLIQYGADFIWDLQPLVHKLDVVEIKFNPYPRREPNEWALRKLIPIICERSPRITGLLLDFDCDSQEGIGTPHMCQFDDAVFNAIAQLPLTRLEIMHARLVGPDATFKLTRTWPNLEVLRWTAQHVKLQELQEFAVFLPQLKHLGVEVNMTTLPEDIDMSYVANIKRREMRTLESGLHMFSDLAGNDAARIYWYLSVMWPNARLETRSSHLDALPGRKLDLFCVNVVNHMEPLVLDMQSMMGVPPDNFSKGIYDDAVQKYVRAMWDVGCKLMRPKLEKINAPWRMLPAEALST</sequence>
<proteinExistence type="predicted"/>
<dbReference type="AlphaFoldDB" id="A0A8H3CBG8"/>